<proteinExistence type="inferred from homology"/>
<keyword evidence="3" id="KW-0547">Nucleotide-binding</keyword>
<dbReference type="GO" id="GO:0006400">
    <property type="term" value="P:tRNA modification"/>
    <property type="evidence" value="ECO:0007669"/>
    <property type="project" value="TreeGrafter"/>
</dbReference>
<gene>
    <name evidence="5" type="ORF">EST38_g1696</name>
</gene>
<evidence type="ECO:0000313" key="6">
    <source>
        <dbReference type="Proteomes" id="UP000290288"/>
    </source>
</evidence>
<evidence type="ECO:0000313" key="5">
    <source>
        <dbReference type="EMBL" id="RXW24133.1"/>
    </source>
</evidence>
<dbReference type="InterPro" id="IPR039657">
    <property type="entry name" value="Dimethylallyltransferase"/>
</dbReference>
<dbReference type="AlphaFoldDB" id="A0A4Q2DVC9"/>
<dbReference type="SUPFAM" id="SSF52540">
    <property type="entry name" value="P-loop containing nucleoside triphosphate hydrolases"/>
    <property type="match status" value="1"/>
</dbReference>
<evidence type="ECO:0000256" key="1">
    <source>
        <dbReference type="ARBA" id="ARBA00005842"/>
    </source>
</evidence>
<protein>
    <recommendedName>
        <fullName evidence="7">tRNA dimethylallyltransferase</fullName>
    </recommendedName>
</protein>
<dbReference type="Pfam" id="PF01715">
    <property type="entry name" value="IPPT"/>
    <property type="match status" value="1"/>
</dbReference>
<organism evidence="5 6">
    <name type="scientific">Candolleomyces aberdarensis</name>
    <dbReference type="NCBI Taxonomy" id="2316362"/>
    <lineage>
        <taxon>Eukaryota</taxon>
        <taxon>Fungi</taxon>
        <taxon>Dikarya</taxon>
        <taxon>Basidiomycota</taxon>
        <taxon>Agaricomycotina</taxon>
        <taxon>Agaricomycetes</taxon>
        <taxon>Agaricomycetidae</taxon>
        <taxon>Agaricales</taxon>
        <taxon>Agaricineae</taxon>
        <taxon>Psathyrellaceae</taxon>
        <taxon>Candolleomyces</taxon>
    </lineage>
</organism>
<dbReference type="PANTHER" id="PTHR11088">
    <property type="entry name" value="TRNA DIMETHYLALLYLTRANSFERASE"/>
    <property type="match status" value="1"/>
</dbReference>
<evidence type="ECO:0008006" key="7">
    <source>
        <dbReference type="Google" id="ProtNLM"/>
    </source>
</evidence>
<keyword evidence="6" id="KW-1185">Reference proteome</keyword>
<dbReference type="Gene3D" id="1.10.20.140">
    <property type="match status" value="1"/>
</dbReference>
<reference evidence="5 6" key="1">
    <citation type="submission" date="2019-01" db="EMBL/GenBank/DDBJ databases">
        <title>Draft genome sequence of Psathyrella aberdarensis IHI B618.</title>
        <authorList>
            <person name="Buettner E."/>
            <person name="Kellner H."/>
        </authorList>
    </citation>
    <scope>NUCLEOTIDE SEQUENCE [LARGE SCALE GENOMIC DNA]</scope>
    <source>
        <strain evidence="5 6">IHI B618</strain>
    </source>
</reference>
<dbReference type="Gene3D" id="3.40.50.300">
    <property type="entry name" value="P-loop containing nucleotide triphosphate hydrolases"/>
    <property type="match status" value="1"/>
</dbReference>
<keyword evidence="2" id="KW-0808">Transferase</keyword>
<dbReference type="EMBL" id="SDEE01000025">
    <property type="protein sequence ID" value="RXW24133.1"/>
    <property type="molecule type" value="Genomic_DNA"/>
</dbReference>
<dbReference type="GO" id="GO:0052381">
    <property type="term" value="F:tRNA dimethylallyltransferase activity"/>
    <property type="evidence" value="ECO:0007669"/>
    <property type="project" value="InterPro"/>
</dbReference>
<sequence length="415" mass="46797">MLKPLITVCGTTGVGKSKLAIELALHLAKKQFGDQGWRGARVINADSMQVYKGLDVITNKVPQSEMEGVEHLLMGFKDPGEQYVVGEWVEDSLKLINEMHQRKEVPIVVGGTSYWIQHLIFPNRLAKPNEAPSTSDALPWDPQLQDAIQALPPDLRTLFENLPQEPPSAKADPDAAFRLHSLLLLLDPSVGQRWHWKDTRKVLHSLTIIRSARRRASDIIAQQAGSSSASQPRFRTLCFWLFAEASYLEPRLDSRVDDMIEKGLLEEIRELRRIADAATQATVPESTSPQYDYTLGIYQAIGYKEFHNFLDNSSDSVFKESVERMKISTRQYAKKQISWIRNKLMPAVKEANAETDTVSLYLLDAAEVDERWEDRVQKPAIDVTEKLLLGESLPDPRSLSQVANDLLNTPNKSAK</sequence>
<accession>A0A4Q2DVC9</accession>
<name>A0A4Q2DVC9_9AGAR</name>
<evidence type="ECO:0000256" key="4">
    <source>
        <dbReference type="ARBA" id="ARBA00022840"/>
    </source>
</evidence>
<dbReference type="InterPro" id="IPR027417">
    <property type="entry name" value="P-loop_NTPase"/>
</dbReference>
<dbReference type="STRING" id="2316362.A0A4Q2DVC9"/>
<dbReference type="GO" id="GO:0005524">
    <property type="term" value="F:ATP binding"/>
    <property type="evidence" value="ECO:0007669"/>
    <property type="project" value="UniProtKB-KW"/>
</dbReference>
<evidence type="ECO:0000256" key="3">
    <source>
        <dbReference type="ARBA" id="ARBA00022741"/>
    </source>
</evidence>
<comment type="caution">
    <text evidence="5">The sequence shown here is derived from an EMBL/GenBank/DDBJ whole genome shotgun (WGS) entry which is preliminary data.</text>
</comment>
<comment type="similarity">
    <text evidence="1">Belongs to the IPP transferase family.</text>
</comment>
<dbReference type="HAMAP" id="MF_00185">
    <property type="entry name" value="IPP_trans"/>
    <property type="match status" value="1"/>
</dbReference>
<dbReference type="GO" id="GO:0005739">
    <property type="term" value="C:mitochondrion"/>
    <property type="evidence" value="ECO:0007669"/>
    <property type="project" value="TreeGrafter"/>
</dbReference>
<dbReference type="OrthoDB" id="775260at2759"/>
<evidence type="ECO:0000256" key="2">
    <source>
        <dbReference type="ARBA" id="ARBA00022679"/>
    </source>
</evidence>
<dbReference type="Proteomes" id="UP000290288">
    <property type="component" value="Unassembled WGS sequence"/>
</dbReference>
<dbReference type="InterPro" id="IPR018022">
    <property type="entry name" value="IPT"/>
</dbReference>
<keyword evidence="4" id="KW-0067">ATP-binding</keyword>
<dbReference type="PANTHER" id="PTHR11088:SF89">
    <property type="entry name" value="TRNA DIMETHYLALLYLTRANSFERASE"/>
    <property type="match status" value="1"/>
</dbReference>